<evidence type="ECO:0000256" key="1">
    <source>
        <dbReference type="SAM" id="MobiDB-lite"/>
    </source>
</evidence>
<name>A0A916Z679_9SPHN</name>
<evidence type="ECO:0000313" key="2">
    <source>
        <dbReference type="EMBL" id="GGD78508.1"/>
    </source>
</evidence>
<proteinExistence type="predicted"/>
<dbReference type="Proteomes" id="UP000612349">
    <property type="component" value="Unassembled WGS sequence"/>
</dbReference>
<comment type="caution">
    <text evidence="2">The sequence shown here is derived from an EMBL/GenBank/DDBJ whole genome shotgun (WGS) entry which is preliminary data.</text>
</comment>
<keyword evidence="3" id="KW-1185">Reference proteome</keyword>
<accession>A0A916Z679</accession>
<organism evidence="2 3">
    <name type="scientific">Croceicoccus mobilis</name>
    <dbReference type="NCBI Taxonomy" id="1703339"/>
    <lineage>
        <taxon>Bacteria</taxon>
        <taxon>Pseudomonadati</taxon>
        <taxon>Pseudomonadota</taxon>
        <taxon>Alphaproteobacteria</taxon>
        <taxon>Sphingomonadales</taxon>
        <taxon>Erythrobacteraceae</taxon>
        <taxon>Croceicoccus</taxon>
    </lineage>
</organism>
<protein>
    <submittedName>
        <fullName evidence="2">Uncharacterized protein</fullName>
    </submittedName>
</protein>
<reference evidence="2" key="2">
    <citation type="submission" date="2020-09" db="EMBL/GenBank/DDBJ databases">
        <authorList>
            <person name="Sun Q."/>
            <person name="Zhou Y."/>
        </authorList>
    </citation>
    <scope>NUCLEOTIDE SEQUENCE</scope>
    <source>
        <strain evidence="2">CGMCC 1.15360</strain>
    </source>
</reference>
<evidence type="ECO:0000313" key="3">
    <source>
        <dbReference type="Proteomes" id="UP000612349"/>
    </source>
</evidence>
<sequence>MDNMTPSQAEEKAATHGNVTSREGRLPQPKGWCAGGYLGIAVTGPRSDMAHGGWARNGERNAAKRPAKDKKRDERH</sequence>
<dbReference type="RefSeq" id="WP_066768505.1">
    <property type="nucleotide sequence ID" value="NZ_BMIP01000007.1"/>
</dbReference>
<gene>
    <name evidence="2" type="ORF">GCM10010990_30450</name>
</gene>
<dbReference type="AlphaFoldDB" id="A0A916Z679"/>
<dbReference type="EMBL" id="BMIP01000007">
    <property type="protein sequence ID" value="GGD78508.1"/>
    <property type="molecule type" value="Genomic_DNA"/>
</dbReference>
<reference evidence="2" key="1">
    <citation type="journal article" date="2014" name="Int. J. Syst. Evol. Microbiol.">
        <title>Complete genome sequence of Corynebacterium casei LMG S-19264T (=DSM 44701T), isolated from a smear-ripened cheese.</title>
        <authorList>
            <consortium name="US DOE Joint Genome Institute (JGI-PGF)"/>
            <person name="Walter F."/>
            <person name="Albersmeier A."/>
            <person name="Kalinowski J."/>
            <person name="Ruckert C."/>
        </authorList>
    </citation>
    <scope>NUCLEOTIDE SEQUENCE</scope>
    <source>
        <strain evidence="2">CGMCC 1.15360</strain>
    </source>
</reference>
<feature type="region of interest" description="Disordered" evidence="1">
    <location>
        <begin position="1"/>
        <end position="76"/>
    </location>
</feature>